<proteinExistence type="predicted"/>
<dbReference type="InterPro" id="IPR006665">
    <property type="entry name" value="OmpA-like"/>
</dbReference>
<dbReference type="PRINTS" id="PR01021">
    <property type="entry name" value="OMPADOMAIN"/>
</dbReference>
<evidence type="ECO:0000256" key="1">
    <source>
        <dbReference type="ARBA" id="ARBA00004442"/>
    </source>
</evidence>
<reference evidence="7 8" key="1">
    <citation type="submission" date="2020-08" db="EMBL/GenBank/DDBJ databases">
        <title>Genome sequence of Diaphorobacter ruginosibacter DSM 27467T.</title>
        <authorList>
            <person name="Hyun D.-W."/>
            <person name="Bae J.-W."/>
        </authorList>
    </citation>
    <scope>NUCLEOTIDE SEQUENCE [LARGE SCALE GENOMIC DNA]</scope>
    <source>
        <strain evidence="7 8">DSM 27467</strain>
    </source>
</reference>
<sequence>MRGIGMVAAGVASLSLLTACATRNAPLEPLQKARAAVSTAMNDPKVVQLAPLELKNATDTLSKADNAWTRDADAAEATHLSELALQRAQIAQNVAQTRQLDADIKQAGVNAERQRLEGTAARAQMQAEQARAAAAANATAAEQARQQAQAAQAQVKDLQGQLNDLQAKQTERGLLVTLGDVLFEFGKADLTSQAAPRLDKLAQFLAEFPSRKLLIEGYTDSVGTDAINQKLSERRAAAVQSALVTRGVAPDRITVRGYGKEFPVADNASPEGRAMNRRVEIVIADENGNLRSRR</sequence>
<name>A0A7G9RW06_9BURK</name>
<dbReference type="Gene3D" id="3.30.1330.60">
    <property type="entry name" value="OmpA-like domain"/>
    <property type="match status" value="1"/>
</dbReference>
<keyword evidence="4" id="KW-0175">Coiled coil</keyword>
<dbReference type="GO" id="GO:0009279">
    <property type="term" value="C:cell outer membrane"/>
    <property type="evidence" value="ECO:0007669"/>
    <property type="project" value="UniProtKB-SubCell"/>
</dbReference>
<dbReference type="CDD" id="cd07185">
    <property type="entry name" value="OmpA_C-like"/>
    <property type="match status" value="1"/>
</dbReference>
<keyword evidence="8" id="KW-1185">Reference proteome</keyword>
<accession>A0A7G9RW06</accession>
<dbReference type="PROSITE" id="PS01068">
    <property type="entry name" value="OMPA_1"/>
    <property type="match status" value="1"/>
</dbReference>
<gene>
    <name evidence="7" type="ORF">H9K76_21935</name>
</gene>
<dbReference type="Pfam" id="PF00691">
    <property type="entry name" value="OmpA"/>
    <property type="match status" value="1"/>
</dbReference>
<dbReference type="EMBL" id="CP060714">
    <property type="protein sequence ID" value="QNN59781.1"/>
    <property type="molecule type" value="Genomic_DNA"/>
</dbReference>
<evidence type="ECO:0000256" key="2">
    <source>
        <dbReference type="ARBA" id="ARBA00023136"/>
    </source>
</evidence>
<evidence type="ECO:0000256" key="4">
    <source>
        <dbReference type="SAM" id="Coils"/>
    </source>
</evidence>
<evidence type="ECO:0000256" key="3">
    <source>
        <dbReference type="PROSITE-ProRule" id="PRU00473"/>
    </source>
</evidence>
<dbReference type="PROSITE" id="PS51257">
    <property type="entry name" value="PROKAR_LIPOPROTEIN"/>
    <property type="match status" value="1"/>
</dbReference>
<evidence type="ECO:0000313" key="7">
    <source>
        <dbReference type="EMBL" id="QNN59781.1"/>
    </source>
</evidence>
<protein>
    <submittedName>
        <fullName evidence="7">OmpA family protein</fullName>
    </submittedName>
</protein>
<dbReference type="InterPro" id="IPR006690">
    <property type="entry name" value="OMPA-like_CS"/>
</dbReference>
<organism evidence="7 8">
    <name type="scientific">Diaphorobacter ruginosibacter</name>
    <dbReference type="NCBI Taxonomy" id="1715720"/>
    <lineage>
        <taxon>Bacteria</taxon>
        <taxon>Pseudomonadati</taxon>
        <taxon>Pseudomonadota</taxon>
        <taxon>Betaproteobacteria</taxon>
        <taxon>Burkholderiales</taxon>
        <taxon>Comamonadaceae</taxon>
        <taxon>Diaphorobacter</taxon>
    </lineage>
</organism>
<dbReference type="InterPro" id="IPR006664">
    <property type="entry name" value="OMP_bac"/>
</dbReference>
<dbReference type="PANTHER" id="PTHR30329:SF20">
    <property type="entry name" value="EXPORTED PROTEIN"/>
    <property type="match status" value="1"/>
</dbReference>
<evidence type="ECO:0000259" key="6">
    <source>
        <dbReference type="PROSITE" id="PS51123"/>
    </source>
</evidence>
<dbReference type="PRINTS" id="PR01023">
    <property type="entry name" value="NAFLGMOTY"/>
</dbReference>
<evidence type="ECO:0000313" key="8">
    <source>
        <dbReference type="Proteomes" id="UP000515811"/>
    </source>
</evidence>
<dbReference type="InterPro" id="IPR036737">
    <property type="entry name" value="OmpA-like_sf"/>
</dbReference>
<feature type="signal peptide" evidence="5">
    <location>
        <begin position="1"/>
        <end position="21"/>
    </location>
</feature>
<dbReference type="Proteomes" id="UP000515811">
    <property type="component" value="Chromosome"/>
</dbReference>
<dbReference type="Pfam" id="PF14346">
    <property type="entry name" value="DUF4398"/>
    <property type="match status" value="1"/>
</dbReference>
<keyword evidence="2 3" id="KW-0472">Membrane</keyword>
<dbReference type="InterPro" id="IPR025511">
    <property type="entry name" value="DUF4398"/>
</dbReference>
<dbReference type="PANTHER" id="PTHR30329">
    <property type="entry name" value="STATOR ELEMENT OF FLAGELLAR MOTOR COMPLEX"/>
    <property type="match status" value="1"/>
</dbReference>
<dbReference type="InterPro" id="IPR050330">
    <property type="entry name" value="Bact_OuterMem_StrucFunc"/>
</dbReference>
<dbReference type="KEGG" id="drg:H9K76_21935"/>
<evidence type="ECO:0000256" key="5">
    <source>
        <dbReference type="SAM" id="SignalP"/>
    </source>
</evidence>
<feature type="chain" id="PRO_5028841643" evidence="5">
    <location>
        <begin position="22"/>
        <end position="294"/>
    </location>
</feature>
<comment type="subcellular location">
    <subcellularLocation>
        <location evidence="1">Cell outer membrane</location>
    </subcellularLocation>
</comment>
<dbReference type="PROSITE" id="PS51123">
    <property type="entry name" value="OMPA_2"/>
    <property type="match status" value="1"/>
</dbReference>
<dbReference type="AlphaFoldDB" id="A0A7G9RW06"/>
<dbReference type="SUPFAM" id="SSF103088">
    <property type="entry name" value="OmpA-like"/>
    <property type="match status" value="1"/>
</dbReference>
<keyword evidence="5" id="KW-0732">Signal</keyword>
<feature type="coiled-coil region" evidence="4">
    <location>
        <begin position="113"/>
        <end position="168"/>
    </location>
</feature>
<feature type="domain" description="OmpA-like" evidence="6">
    <location>
        <begin position="170"/>
        <end position="287"/>
    </location>
</feature>